<name>A0A2C6KLM5_9APIC</name>
<gene>
    <name evidence="1" type="ORF">CSUI_008149</name>
</gene>
<dbReference type="Proteomes" id="UP000221165">
    <property type="component" value="Unassembled WGS sequence"/>
</dbReference>
<keyword evidence="2" id="KW-1185">Reference proteome</keyword>
<dbReference type="AlphaFoldDB" id="A0A2C6KLM5"/>
<proteinExistence type="predicted"/>
<evidence type="ECO:0000313" key="2">
    <source>
        <dbReference type="Proteomes" id="UP000221165"/>
    </source>
</evidence>
<protein>
    <submittedName>
        <fullName evidence="1">Uncharacterized protein</fullName>
    </submittedName>
</protein>
<sequence length="56" mass="6087">MSATCFLRRESNAIRVSGSFDCAFLSQSCLGMSTVSMRRCEGGHKQENPVSLLLAC</sequence>
<dbReference type="EMBL" id="MIGC01004484">
    <property type="protein sequence ID" value="PHJ18029.1"/>
    <property type="molecule type" value="Genomic_DNA"/>
</dbReference>
<dbReference type="RefSeq" id="XP_067919740.1">
    <property type="nucleotide sequence ID" value="XM_068068287.1"/>
</dbReference>
<dbReference type="GeneID" id="94431498"/>
<accession>A0A2C6KLM5</accession>
<comment type="caution">
    <text evidence="1">The sequence shown here is derived from an EMBL/GenBank/DDBJ whole genome shotgun (WGS) entry which is preliminary data.</text>
</comment>
<organism evidence="1 2">
    <name type="scientific">Cystoisospora suis</name>
    <dbReference type="NCBI Taxonomy" id="483139"/>
    <lineage>
        <taxon>Eukaryota</taxon>
        <taxon>Sar</taxon>
        <taxon>Alveolata</taxon>
        <taxon>Apicomplexa</taxon>
        <taxon>Conoidasida</taxon>
        <taxon>Coccidia</taxon>
        <taxon>Eucoccidiorida</taxon>
        <taxon>Eimeriorina</taxon>
        <taxon>Sarcocystidae</taxon>
        <taxon>Cystoisospora</taxon>
    </lineage>
</organism>
<dbReference type="VEuPathDB" id="ToxoDB:CSUI_008149"/>
<evidence type="ECO:0000313" key="1">
    <source>
        <dbReference type="EMBL" id="PHJ18029.1"/>
    </source>
</evidence>
<reference evidence="1 2" key="1">
    <citation type="journal article" date="2017" name="Int. J. Parasitol.">
        <title>The genome of the protozoan parasite Cystoisospora suis and a reverse vaccinology approach to identify vaccine candidates.</title>
        <authorList>
            <person name="Palmieri N."/>
            <person name="Shrestha A."/>
            <person name="Ruttkowski B."/>
            <person name="Beck T."/>
            <person name="Vogl C."/>
            <person name="Tomley F."/>
            <person name="Blake D.P."/>
            <person name="Joachim A."/>
        </authorList>
    </citation>
    <scope>NUCLEOTIDE SEQUENCE [LARGE SCALE GENOMIC DNA]</scope>
    <source>
        <strain evidence="1 2">Wien I</strain>
    </source>
</reference>